<dbReference type="EMBL" id="AMQM01000286">
    <property type="status" value="NOT_ANNOTATED_CDS"/>
    <property type="molecule type" value="Genomic_DNA"/>
</dbReference>
<dbReference type="HOGENOM" id="CLU_662730_0_0_1"/>
<dbReference type="AlphaFoldDB" id="T1EP88"/>
<dbReference type="EnsemblMetazoa" id="HelroT159614">
    <property type="protein sequence ID" value="HelroP159614"/>
    <property type="gene ID" value="HelroG159614"/>
</dbReference>
<reference evidence="3" key="1">
    <citation type="submission" date="2012-12" db="EMBL/GenBank/DDBJ databases">
        <authorList>
            <person name="Hellsten U."/>
            <person name="Grimwood J."/>
            <person name="Chapman J.A."/>
            <person name="Shapiro H."/>
            <person name="Aerts A."/>
            <person name="Otillar R.P."/>
            <person name="Terry A.Y."/>
            <person name="Boore J.L."/>
            <person name="Simakov O."/>
            <person name="Marletaz F."/>
            <person name="Cho S.-J."/>
            <person name="Edsinger-Gonzales E."/>
            <person name="Havlak P."/>
            <person name="Kuo D.-H."/>
            <person name="Larsson T."/>
            <person name="Lv J."/>
            <person name="Arendt D."/>
            <person name="Savage R."/>
            <person name="Osoegawa K."/>
            <person name="de Jong P."/>
            <person name="Lindberg D.R."/>
            <person name="Seaver E.C."/>
            <person name="Weisblat D.A."/>
            <person name="Putnam N.H."/>
            <person name="Grigoriev I.V."/>
            <person name="Rokhsar D.S."/>
        </authorList>
    </citation>
    <scope>NUCLEOTIDE SEQUENCE</scope>
</reference>
<gene>
    <name evidence="2" type="primary">20198388</name>
    <name evidence="1" type="ORF">HELRODRAFT_159614</name>
</gene>
<reference evidence="1 3" key="2">
    <citation type="journal article" date="2013" name="Nature">
        <title>Insights into bilaterian evolution from three spiralian genomes.</title>
        <authorList>
            <person name="Simakov O."/>
            <person name="Marletaz F."/>
            <person name="Cho S.J."/>
            <person name="Edsinger-Gonzales E."/>
            <person name="Havlak P."/>
            <person name="Hellsten U."/>
            <person name="Kuo D.H."/>
            <person name="Larsson T."/>
            <person name="Lv J."/>
            <person name="Arendt D."/>
            <person name="Savage R."/>
            <person name="Osoegawa K."/>
            <person name="de Jong P."/>
            <person name="Grimwood J."/>
            <person name="Chapman J.A."/>
            <person name="Shapiro H."/>
            <person name="Aerts A."/>
            <person name="Otillar R.P."/>
            <person name="Terry A.Y."/>
            <person name="Boore J.L."/>
            <person name="Grigoriev I.V."/>
            <person name="Lindberg D.R."/>
            <person name="Seaver E.C."/>
            <person name="Weisblat D.A."/>
            <person name="Putnam N.H."/>
            <person name="Rokhsar D.S."/>
        </authorList>
    </citation>
    <scope>NUCLEOTIDE SEQUENCE</scope>
</reference>
<name>T1EP88_HELRO</name>
<evidence type="ECO:0000313" key="2">
    <source>
        <dbReference type="EnsemblMetazoa" id="HelroP159614"/>
    </source>
</evidence>
<dbReference type="GeneID" id="20198388"/>
<dbReference type="RefSeq" id="XP_009009737.1">
    <property type="nucleotide sequence ID" value="XM_009011489.1"/>
</dbReference>
<dbReference type="KEGG" id="hro:HELRODRAFT_159614"/>
<reference evidence="2" key="3">
    <citation type="submission" date="2015-06" db="UniProtKB">
        <authorList>
            <consortium name="EnsemblMetazoa"/>
        </authorList>
    </citation>
    <scope>IDENTIFICATION</scope>
</reference>
<dbReference type="InParanoid" id="T1EP88"/>
<protein>
    <submittedName>
        <fullName evidence="1 2">Uncharacterized protein</fullName>
    </submittedName>
</protein>
<accession>T1EP88</accession>
<dbReference type="Proteomes" id="UP000015101">
    <property type="component" value="Unassembled WGS sequence"/>
</dbReference>
<dbReference type="CTD" id="20198388"/>
<evidence type="ECO:0000313" key="1">
    <source>
        <dbReference type="EMBL" id="ESO13017.1"/>
    </source>
</evidence>
<sequence>MALGCSSIQRTSRQNFYKSRQYINDIFVEVTSNNIVVIFVFITPQTSPLATTSLAATTLTTPTKSITSFATTLTSKSITKSTTSSTSTTSFVSATSTTKQPKTTSAYINIDSPIHNCNSCRSDFKYEPNVHFIVFDDNNIPQIDEYIISTTKHLTTRIPSPPLEAAAAATTTTTTTTTLAAATKSSSVDSTSHKHSSSTNSKITTIYENTTSTYCNSTTTTSSSRTFTTSTTTSITTKPIKPTTLINIPYSIGGLASISYKRTQLPPPLILHNSNYNTNNYGSSNNAKQRRFRLNAPLQHHYSEDFLDSTVYYDDHVVAEDYIVSPTLLFNSRQQSNNNNNNNNNRSIKLQQLSSAKNRHLSCSAGLAGSLIGVANIAGFVDDVSLYGTPKEDFSPTKEPEMVSSFVKAERNVAG</sequence>
<dbReference type="EMBL" id="KB095811">
    <property type="protein sequence ID" value="ESO13017.1"/>
    <property type="molecule type" value="Genomic_DNA"/>
</dbReference>
<organism evidence="2 3">
    <name type="scientific">Helobdella robusta</name>
    <name type="common">Californian leech</name>
    <dbReference type="NCBI Taxonomy" id="6412"/>
    <lineage>
        <taxon>Eukaryota</taxon>
        <taxon>Metazoa</taxon>
        <taxon>Spiralia</taxon>
        <taxon>Lophotrochozoa</taxon>
        <taxon>Annelida</taxon>
        <taxon>Clitellata</taxon>
        <taxon>Hirudinea</taxon>
        <taxon>Rhynchobdellida</taxon>
        <taxon>Glossiphoniidae</taxon>
        <taxon>Helobdella</taxon>
    </lineage>
</organism>
<keyword evidence="3" id="KW-1185">Reference proteome</keyword>
<evidence type="ECO:0000313" key="3">
    <source>
        <dbReference type="Proteomes" id="UP000015101"/>
    </source>
</evidence>
<proteinExistence type="predicted"/>